<dbReference type="AlphaFoldDB" id="D2EES6"/>
<evidence type="ECO:0000256" key="3">
    <source>
        <dbReference type="ARBA" id="ARBA00022679"/>
    </source>
</evidence>
<feature type="transmembrane region" description="Helical" evidence="7">
    <location>
        <begin position="261"/>
        <end position="280"/>
    </location>
</feature>
<feature type="transmembrane region" description="Helical" evidence="7">
    <location>
        <begin position="172"/>
        <end position="196"/>
    </location>
</feature>
<feature type="transmembrane region" description="Helical" evidence="7">
    <location>
        <begin position="301"/>
        <end position="320"/>
    </location>
</feature>
<evidence type="ECO:0000256" key="5">
    <source>
        <dbReference type="ARBA" id="ARBA00022989"/>
    </source>
</evidence>
<comment type="subcellular location">
    <subcellularLocation>
        <location evidence="1">Cell membrane</location>
        <topology evidence="1">Multi-pass membrane protein</topology>
    </subcellularLocation>
</comment>
<feature type="transmembrane region" description="Helical" evidence="7">
    <location>
        <begin position="100"/>
        <end position="118"/>
    </location>
</feature>
<feature type="transmembrane region" description="Helical" evidence="7">
    <location>
        <begin position="125"/>
        <end position="143"/>
    </location>
</feature>
<dbReference type="EMBL" id="GG730041">
    <property type="protein sequence ID" value="EEZ93137.1"/>
    <property type="molecule type" value="Genomic_DNA"/>
</dbReference>
<feature type="transmembrane region" description="Helical" evidence="7">
    <location>
        <begin position="352"/>
        <end position="380"/>
    </location>
</feature>
<dbReference type="InterPro" id="IPR018584">
    <property type="entry name" value="GT87"/>
</dbReference>
<accession>D2EES6</accession>
<evidence type="ECO:0000313" key="8">
    <source>
        <dbReference type="EMBL" id="EEZ93137.1"/>
    </source>
</evidence>
<reference evidence="8 9" key="1">
    <citation type="journal article" date="2010" name="Proc. Natl. Acad. Sci. U.S.A.">
        <title>Enigmatic, ultrasmall, uncultivated Archaea.</title>
        <authorList>
            <person name="Baker B.J."/>
            <person name="Comolli L.R."/>
            <person name="Dick G.J."/>
            <person name="Hauser L.J."/>
            <person name="Hyatt D."/>
            <person name="Dill B.D."/>
            <person name="Land M.L."/>
            <person name="Verberkmoes N.C."/>
            <person name="Hettich R.L."/>
            <person name="Banfield J.F."/>
        </authorList>
    </citation>
    <scope>NUCLEOTIDE SEQUENCE [LARGE SCALE GENOMIC DNA]</scope>
</reference>
<gene>
    <name evidence="8" type="ORF">BJBARM4_0229</name>
</gene>
<dbReference type="Pfam" id="PF09594">
    <property type="entry name" value="GT87"/>
    <property type="match status" value="1"/>
</dbReference>
<protein>
    <recommendedName>
        <fullName evidence="10">Glycosyltransferase RgtA/B/C/D-like domain-containing protein</fullName>
    </recommendedName>
</protein>
<feature type="transmembrane region" description="Helical" evidence="7">
    <location>
        <begin position="202"/>
        <end position="223"/>
    </location>
</feature>
<evidence type="ECO:0000256" key="6">
    <source>
        <dbReference type="ARBA" id="ARBA00023136"/>
    </source>
</evidence>
<keyword evidence="2" id="KW-1003">Cell membrane</keyword>
<keyword evidence="5 7" id="KW-1133">Transmembrane helix</keyword>
<dbReference type="Proteomes" id="UP000009375">
    <property type="component" value="Unassembled WGS sequence"/>
</dbReference>
<evidence type="ECO:0000256" key="7">
    <source>
        <dbReference type="SAM" id="Phobius"/>
    </source>
</evidence>
<evidence type="ECO:0008006" key="10">
    <source>
        <dbReference type="Google" id="ProtNLM"/>
    </source>
</evidence>
<evidence type="ECO:0000313" key="9">
    <source>
        <dbReference type="Proteomes" id="UP000009375"/>
    </source>
</evidence>
<keyword evidence="4 7" id="KW-0812">Transmembrane</keyword>
<feature type="transmembrane region" description="Helical" evidence="7">
    <location>
        <begin position="149"/>
        <end position="165"/>
    </location>
</feature>
<keyword evidence="3" id="KW-0808">Transferase</keyword>
<dbReference type="GO" id="GO:0016758">
    <property type="term" value="F:hexosyltransferase activity"/>
    <property type="evidence" value="ECO:0007669"/>
    <property type="project" value="InterPro"/>
</dbReference>
<proteinExistence type="predicted"/>
<feature type="transmembrane region" description="Helical" evidence="7">
    <location>
        <begin position="326"/>
        <end position="345"/>
    </location>
</feature>
<keyword evidence="6 7" id="KW-0472">Membrane</keyword>
<evidence type="ECO:0000256" key="2">
    <source>
        <dbReference type="ARBA" id="ARBA00022475"/>
    </source>
</evidence>
<feature type="transmembrane region" description="Helical" evidence="7">
    <location>
        <begin position="34"/>
        <end position="54"/>
    </location>
</feature>
<sequence>MPKLQQLNFSMVKKKAISLRNKYLKILILRKYQIIEFLSFMSLFIFSVLVFDYLKNWDMIVRILNARHIFFNGYYYEPMRALFESFVIGLFSFISQLYAIYLFIFFASVVFFISAYYLSRTLKMSFPFLFIFLLSPFILFYGIKNGSDLLVISFLIIYIVAILKDKPVLAGIFLSLAFVSKSYALLFSPLLLFFLWNKDRRSLLKLLVSLIAAVMALLPYFMYNFFAYGNFLYSVGLSYLYFHIFSSYISLSLSISHLRNIPLIGFIEIIFPAALLIFFFESERKYFISRVKKHKKEYAMIISACVLSFLVYFSVSNLLSETGLSIFRFMLPLSIFMYVLVFSFFRDKDLKFVYLFFVVSFAIAVLLLGISSLSAFHLAYARSAVSLFTSVYNPSTCTVSSNEWVYLDYLGLKAVPPLSSYKNYTGAILNFGSVNTALPLVKKQGNVYLYGYNTCSVYPSLNESRAYYLINSEKMPNNACYWLFGINPKIALGYNACMSLNNAFADIFH</sequence>
<evidence type="ECO:0000256" key="4">
    <source>
        <dbReference type="ARBA" id="ARBA00022692"/>
    </source>
</evidence>
<organism evidence="8 9">
    <name type="scientific">Candidatus Parvarchaeum acidiphilum ARMAN-4</name>
    <dbReference type="NCBI Taxonomy" id="662760"/>
    <lineage>
        <taxon>Archaea</taxon>
        <taxon>Candidatus Parvarchaeota</taxon>
        <taxon>Candidatus Parvarchaeum</taxon>
    </lineage>
</organism>
<feature type="transmembrane region" description="Helical" evidence="7">
    <location>
        <begin position="230"/>
        <end position="249"/>
    </location>
</feature>
<dbReference type="GO" id="GO:0005886">
    <property type="term" value="C:plasma membrane"/>
    <property type="evidence" value="ECO:0007669"/>
    <property type="project" value="UniProtKB-SubCell"/>
</dbReference>
<name>D2EES6_PARA4</name>
<evidence type="ECO:0000256" key="1">
    <source>
        <dbReference type="ARBA" id="ARBA00004651"/>
    </source>
</evidence>